<dbReference type="PANTHER" id="PTHR31350:SF21">
    <property type="entry name" value="F-BOX ONLY PROTEIN 21"/>
    <property type="match status" value="1"/>
</dbReference>
<dbReference type="HOGENOM" id="CLU_063810_1_0_6"/>
<evidence type="ECO:0000256" key="1">
    <source>
        <dbReference type="ARBA" id="ARBA00007100"/>
    </source>
</evidence>
<dbReference type="InterPro" id="IPR032698">
    <property type="entry name" value="SirB1_N"/>
</dbReference>
<dbReference type="Proteomes" id="UP000068210">
    <property type="component" value="Chromosome"/>
</dbReference>
<dbReference type="EMBL" id="CP010415">
    <property type="protein sequence ID" value="AJE22550.1"/>
    <property type="molecule type" value="Genomic_DNA"/>
</dbReference>
<accession>A0A0C4WSG7</accession>
<dbReference type="KEGG" id="acx:Achr_31410"/>
<comment type="similarity">
    <text evidence="1">Belongs to the UPF0162 family.</text>
</comment>
<feature type="domain" description="Protein SirB1 N-terminal" evidence="2">
    <location>
        <begin position="38"/>
        <end position="182"/>
    </location>
</feature>
<reference evidence="3 4" key="1">
    <citation type="journal article" date="2015" name="PLoS ONE">
        <title>Azotobacter Genomes: The Genome of Azotobacter chroococcum NCIMB 8003 (ATCC 4412).</title>
        <authorList>
            <person name="Robson R.L."/>
            <person name="Jones R."/>
            <person name="Robson R.M."/>
            <person name="Schwartz A."/>
            <person name="Richardson T.H."/>
        </authorList>
    </citation>
    <scope>NUCLEOTIDE SEQUENCE [LARGE SCALE GENOMIC DNA]</scope>
    <source>
        <strain evidence="3 4">NCIMB 8003</strain>
    </source>
</reference>
<evidence type="ECO:0000313" key="3">
    <source>
        <dbReference type="EMBL" id="AJE22550.1"/>
    </source>
</evidence>
<dbReference type="Pfam" id="PF13371">
    <property type="entry name" value="TPR_9"/>
    <property type="match status" value="1"/>
</dbReference>
<keyword evidence="4" id="KW-1185">Reference proteome</keyword>
<evidence type="ECO:0000313" key="4">
    <source>
        <dbReference type="Proteomes" id="UP000068210"/>
    </source>
</evidence>
<evidence type="ECO:0000259" key="2">
    <source>
        <dbReference type="Pfam" id="PF13369"/>
    </source>
</evidence>
<gene>
    <name evidence="3" type="ORF">Achr_31410</name>
</gene>
<dbReference type="RefSeq" id="WP_039805765.1">
    <property type="nucleotide sequence ID" value="NZ_CP010415.1"/>
</dbReference>
<dbReference type="AlphaFoldDB" id="A0A0C4WSG7"/>
<proteinExistence type="inferred from homology"/>
<name>A0A0C4WSG7_9GAMM</name>
<organism evidence="3 4">
    <name type="scientific">Azotobacter chroococcum NCIMB 8003</name>
    <dbReference type="NCBI Taxonomy" id="1328314"/>
    <lineage>
        <taxon>Bacteria</taxon>
        <taxon>Pseudomonadati</taxon>
        <taxon>Pseudomonadota</taxon>
        <taxon>Gammaproteobacteria</taxon>
        <taxon>Pseudomonadales</taxon>
        <taxon>Pseudomonadaceae</taxon>
        <taxon>Azotobacter</taxon>
    </lineage>
</organism>
<dbReference type="PANTHER" id="PTHR31350">
    <property type="entry name" value="SI:DKEY-261L7.2"/>
    <property type="match status" value="1"/>
</dbReference>
<protein>
    <recommendedName>
        <fullName evidence="2">Protein SirB1 N-terminal domain-containing protein</fullName>
    </recommendedName>
</protein>
<dbReference type="Pfam" id="PF13369">
    <property type="entry name" value="Transglut_core2"/>
    <property type="match status" value="1"/>
</dbReference>
<sequence>MNSRQACFACLQRDPPALFEAALWIATEHDPALRPELVLRDLGGLAQQVASGLPGLPARELGQPLLRLLHDLGFHEEGHLPLRPHALLLHRVLEKRRGHPLALALIALEIARRLEIPLYGVDFPGQILLRMENADHLLDPVSSRRLYNRDCRELLLRQPGAPAELESRHLQPCAAHNLLQQLSRQLRQLHLQEDDPLAALKDAERVLLLGPPSVADHLARAELYQQLECPQGERFDLQRALLLCDDPAERLQLSQRLRQVEVVAALH</sequence>
<dbReference type="STRING" id="1328314.Achr_31410"/>